<evidence type="ECO:0000256" key="1">
    <source>
        <dbReference type="SAM" id="Phobius"/>
    </source>
</evidence>
<evidence type="ECO:0000313" key="2">
    <source>
        <dbReference type="EMBL" id="CAK80783.1"/>
    </source>
</evidence>
<dbReference type="HOGENOM" id="CLU_1499115_0_0_1"/>
<keyword evidence="1" id="KW-0812">Transmembrane</keyword>
<dbReference type="Proteomes" id="UP000000600">
    <property type="component" value="Unassembled WGS sequence"/>
</dbReference>
<dbReference type="KEGG" id="ptm:GSPATT00015662001"/>
<dbReference type="AlphaFoldDB" id="A0DCL6"/>
<feature type="transmembrane region" description="Helical" evidence="1">
    <location>
        <begin position="116"/>
        <end position="136"/>
    </location>
</feature>
<feature type="transmembrane region" description="Helical" evidence="1">
    <location>
        <begin position="78"/>
        <end position="96"/>
    </location>
</feature>
<keyword evidence="1" id="KW-1133">Transmembrane helix</keyword>
<gene>
    <name evidence="2" type="ORF">GSPATT00015662001</name>
</gene>
<dbReference type="GeneID" id="5033965"/>
<name>A0DCL6_PARTE</name>
<keyword evidence="1" id="KW-0472">Membrane</keyword>
<dbReference type="RefSeq" id="XP_001448180.1">
    <property type="nucleotide sequence ID" value="XM_001448143.1"/>
</dbReference>
<dbReference type="EMBL" id="CT868374">
    <property type="protein sequence ID" value="CAK80783.1"/>
    <property type="molecule type" value="Genomic_DNA"/>
</dbReference>
<accession>A0DCL6</accession>
<feature type="transmembrane region" description="Helical" evidence="1">
    <location>
        <begin position="54"/>
        <end position="72"/>
    </location>
</feature>
<sequence length="180" mass="21348">MNQLQLSQAQSPRESNFDYDEQPQTQSIQLIENRAALSFITNVFKLIQRIQIQILVAIFQILLILFNSYIAFDLSYKISLLYVTILHFLQIIRIGVNNNKQNFTIHLFRKIQNTQYCCIQIFWGVLSISYYVLYSFSFQGMLDLFLREQRFSDSVPNINVFDFHSYLVCSDTKQLFKKQK</sequence>
<evidence type="ECO:0008006" key="4">
    <source>
        <dbReference type="Google" id="ProtNLM"/>
    </source>
</evidence>
<dbReference type="InParanoid" id="A0DCL6"/>
<proteinExistence type="predicted"/>
<reference evidence="2 3" key="1">
    <citation type="journal article" date="2006" name="Nature">
        <title>Global trends of whole-genome duplications revealed by the ciliate Paramecium tetraurelia.</title>
        <authorList>
            <consortium name="Genoscope"/>
            <person name="Aury J.-M."/>
            <person name="Jaillon O."/>
            <person name="Duret L."/>
            <person name="Noel B."/>
            <person name="Jubin C."/>
            <person name="Porcel B.M."/>
            <person name="Segurens B."/>
            <person name="Daubin V."/>
            <person name="Anthouard V."/>
            <person name="Aiach N."/>
            <person name="Arnaiz O."/>
            <person name="Billaut A."/>
            <person name="Beisson J."/>
            <person name="Blanc I."/>
            <person name="Bouhouche K."/>
            <person name="Camara F."/>
            <person name="Duharcourt S."/>
            <person name="Guigo R."/>
            <person name="Gogendeau D."/>
            <person name="Katinka M."/>
            <person name="Keller A.-M."/>
            <person name="Kissmehl R."/>
            <person name="Klotz C."/>
            <person name="Koll F."/>
            <person name="Le Moue A."/>
            <person name="Lepere C."/>
            <person name="Malinsky S."/>
            <person name="Nowacki M."/>
            <person name="Nowak J.K."/>
            <person name="Plattner H."/>
            <person name="Poulain J."/>
            <person name="Ruiz F."/>
            <person name="Serrano V."/>
            <person name="Zagulski M."/>
            <person name="Dessen P."/>
            <person name="Betermier M."/>
            <person name="Weissenbach J."/>
            <person name="Scarpelli C."/>
            <person name="Schachter V."/>
            <person name="Sperling L."/>
            <person name="Meyer E."/>
            <person name="Cohen J."/>
            <person name="Wincker P."/>
        </authorList>
    </citation>
    <scope>NUCLEOTIDE SEQUENCE [LARGE SCALE GENOMIC DNA]</scope>
    <source>
        <strain evidence="2 3">Stock d4-2</strain>
    </source>
</reference>
<protein>
    <recommendedName>
        <fullName evidence="4">Transmembrane protein</fullName>
    </recommendedName>
</protein>
<evidence type="ECO:0000313" key="3">
    <source>
        <dbReference type="Proteomes" id="UP000000600"/>
    </source>
</evidence>
<keyword evidence="3" id="KW-1185">Reference proteome</keyword>
<organism evidence="2 3">
    <name type="scientific">Paramecium tetraurelia</name>
    <dbReference type="NCBI Taxonomy" id="5888"/>
    <lineage>
        <taxon>Eukaryota</taxon>
        <taxon>Sar</taxon>
        <taxon>Alveolata</taxon>
        <taxon>Ciliophora</taxon>
        <taxon>Intramacronucleata</taxon>
        <taxon>Oligohymenophorea</taxon>
        <taxon>Peniculida</taxon>
        <taxon>Parameciidae</taxon>
        <taxon>Paramecium</taxon>
    </lineage>
</organism>